<dbReference type="Proteomes" id="UP001403385">
    <property type="component" value="Unassembled WGS sequence"/>
</dbReference>
<dbReference type="InterPro" id="IPR038296">
    <property type="entry name" value="ParD_sf"/>
</dbReference>
<dbReference type="InterPro" id="IPR010985">
    <property type="entry name" value="Ribbon_hlx_hlx"/>
</dbReference>
<reference evidence="3 4" key="1">
    <citation type="submission" date="2024-04" db="EMBL/GenBank/DDBJ databases">
        <title>Novel genus in family Flammeovirgaceae.</title>
        <authorList>
            <person name="Nguyen T.H."/>
            <person name="Vuong T.Q."/>
            <person name="Le H."/>
            <person name="Kim S.-G."/>
        </authorList>
    </citation>
    <scope>NUCLEOTIDE SEQUENCE [LARGE SCALE GENOMIC DNA]</scope>
    <source>
        <strain evidence="3 4">JCM 23209</strain>
    </source>
</reference>
<evidence type="ECO:0000313" key="3">
    <source>
        <dbReference type="EMBL" id="MEN7548423.1"/>
    </source>
</evidence>
<organism evidence="3 4">
    <name type="scientific">Rapidithrix thailandica</name>
    <dbReference type="NCBI Taxonomy" id="413964"/>
    <lineage>
        <taxon>Bacteria</taxon>
        <taxon>Pseudomonadati</taxon>
        <taxon>Bacteroidota</taxon>
        <taxon>Cytophagia</taxon>
        <taxon>Cytophagales</taxon>
        <taxon>Flammeovirgaceae</taxon>
        <taxon>Rapidithrix</taxon>
    </lineage>
</organism>
<dbReference type="PANTHER" id="PTHR36582">
    <property type="entry name" value="ANTITOXIN PARD"/>
    <property type="match status" value="1"/>
</dbReference>
<evidence type="ECO:0000256" key="1">
    <source>
        <dbReference type="ARBA" id="ARBA00008580"/>
    </source>
</evidence>
<name>A0AAW9S3H8_9BACT</name>
<accession>A0AAW9S3H8</accession>
<dbReference type="EMBL" id="JBDKWZ010000005">
    <property type="protein sequence ID" value="MEN7548423.1"/>
    <property type="molecule type" value="Genomic_DNA"/>
</dbReference>
<comment type="caution">
    <text evidence="3">The sequence shown here is derived from an EMBL/GenBank/DDBJ whole genome shotgun (WGS) entry which is preliminary data.</text>
</comment>
<comment type="similarity">
    <text evidence="1">Belongs to the ParD antitoxin family.</text>
</comment>
<dbReference type="Gene3D" id="6.10.10.120">
    <property type="entry name" value="Antitoxin ParD1-like"/>
    <property type="match status" value="1"/>
</dbReference>
<proteinExistence type="inferred from homology"/>
<keyword evidence="2" id="KW-1277">Toxin-antitoxin system</keyword>
<evidence type="ECO:0000256" key="2">
    <source>
        <dbReference type="ARBA" id="ARBA00022649"/>
    </source>
</evidence>
<gene>
    <name evidence="3" type="ORF">AAG747_10920</name>
</gene>
<dbReference type="InterPro" id="IPR022789">
    <property type="entry name" value="ParD"/>
</dbReference>
<dbReference type="RefSeq" id="WP_346821202.1">
    <property type="nucleotide sequence ID" value="NZ_JBDKWZ010000005.1"/>
</dbReference>
<evidence type="ECO:0000313" key="4">
    <source>
        <dbReference type="Proteomes" id="UP001403385"/>
    </source>
</evidence>
<keyword evidence="4" id="KW-1185">Reference proteome</keyword>
<dbReference type="NCBIfam" id="TIGR02606">
    <property type="entry name" value="antidote_CC2985"/>
    <property type="match status" value="1"/>
</dbReference>
<dbReference type="SUPFAM" id="SSF47598">
    <property type="entry name" value="Ribbon-helix-helix"/>
    <property type="match status" value="1"/>
</dbReference>
<dbReference type="Pfam" id="PF03693">
    <property type="entry name" value="ParD_antitoxin"/>
    <property type="match status" value="1"/>
</dbReference>
<protein>
    <submittedName>
        <fullName evidence="3">Type II toxin-antitoxin system ParD family antitoxin</fullName>
    </submittedName>
</protein>
<dbReference type="PANTHER" id="PTHR36582:SF2">
    <property type="entry name" value="ANTITOXIN PARD"/>
    <property type="match status" value="1"/>
</dbReference>
<dbReference type="GO" id="GO:0006355">
    <property type="term" value="P:regulation of DNA-templated transcription"/>
    <property type="evidence" value="ECO:0007669"/>
    <property type="project" value="InterPro"/>
</dbReference>
<dbReference type="AlphaFoldDB" id="A0AAW9S3H8"/>
<sequence>MYVSLSKQCEKFIESMLASGQYHSASEIIREGLQLLEERNKIRDLRFDSLRKEIDQGLQSGKGKAWNADEFFAKAHKEFYHINRPES</sequence>